<feature type="chain" id="PRO_5043946020" evidence="1">
    <location>
        <begin position="23"/>
        <end position="109"/>
    </location>
</feature>
<evidence type="ECO:0000256" key="1">
    <source>
        <dbReference type="SAM" id="SignalP"/>
    </source>
</evidence>
<comment type="caution">
    <text evidence="2">The sequence shown here is derived from an EMBL/GenBank/DDBJ whole genome shotgun (WGS) entry which is preliminary data.</text>
</comment>
<name>A0AAW1PVU2_9CHLO</name>
<accession>A0AAW1PVU2</accession>
<reference evidence="2 3" key="1">
    <citation type="journal article" date="2024" name="Nat. Commun.">
        <title>Phylogenomics reveals the evolutionary origins of lichenization in chlorophyte algae.</title>
        <authorList>
            <person name="Puginier C."/>
            <person name="Libourel C."/>
            <person name="Otte J."/>
            <person name="Skaloud P."/>
            <person name="Haon M."/>
            <person name="Grisel S."/>
            <person name="Petersen M."/>
            <person name="Berrin J.G."/>
            <person name="Delaux P.M."/>
            <person name="Dal Grande F."/>
            <person name="Keller J."/>
        </authorList>
    </citation>
    <scope>NUCLEOTIDE SEQUENCE [LARGE SCALE GENOMIC DNA]</scope>
    <source>
        <strain evidence="2 3">SAG 2036</strain>
    </source>
</reference>
<dbReference type="Proteomes" id="UP001465755">
    <property type="component" value="Unassembled WGS sequence"/>
</dbReference>
<evidence type="ECO:0000313" key="2">
    <source>
        <dbReference type="EMBL" id="KAK9812581.1"/>
    </source>
</evidence>
<dbReference type="AlphaFoldDB" id="A0AAW1PVU2"/>
<proteinExistence type="predicted"/>
<keyword evidence="3" id="KW-1185">Reference proteome</keyword>
<keyword evidence="1" id="KW-0732">Signal</keyword>
<gene>
    <name evidence="2" type="ORF">WJX73_010414</name>
</gene>
<protein>
    <submittedName>
        <fullName evidence="2">Uncharacterized protein</fullName>
    </submittedName>
</protein>
<organism evidence="2 3">
    <name type="scientific">Symbiochloris irregularis</name>
    <dbReference type="NCBI Taxonomy" id="706552"/>
    <lineage>
        <taxon>Eukaryota</taxon>
        <taxon>Viridiplantae</taxon>
        <taxon>Chlorophyta</taxon>
        <taxon>core chlorophytes</taxon>
        <taxon>Trebouxiophyceae</taxon>
        <taxon>Trebouxiales</taxon>
        <taxon>Trebouxiaceae</taxon>
        <taxon>Symbiochloris</taxon>
    </lineage>
</organism>
<dbReference type="EMBL" id="JALJOQ010000006">
    <property type="protein sequence ID" value="KAK9812581.1"/>
    <property type="molecule type" value="Genomic_DNA"/>
</dbReference>
<sequence length="109" mass="10529">MARNTTTVFLMLALLCGGQVFAMPGSRKLLDSASAQAYASAFSSGQSSAISQAIAQAYSSGDSGGGGQAAAVAIAISVAINTYGCSAVQPTISIAQSIATASGNGGSST</sequence>
<evidence type="ECO:0000313" key="3">
    <source>
        <dbReference type="Proteomes" id="UP001465755"/>
    </source>
</evidence>
<feature type="signal peptide" evidence="1">
    <location>
        <begin position="1"/>
        <end position="22"/>
    </location>
</feature>